<dbReference type="Pfam" id="PF00545">
    <property type="entry name" value="Ribonuclease"/>
    <property type="match status" value="1"/>
</dbReference>
<dbReference type="GO" id="GO:0016787">
    <property type="term" value="F:hydrolase activity"/>
    <property type="evidence" value="ECO:0007669"/>
    <property type="project" value="UniProtKB-KW"/>
</dbReference>
<feature type="region of interest" description="Disordered" evidence="8">
    <location>
        <begin position="26"/>
        <end position="77"/>
    </location>
</feature>
<sequence length="189" mass="20793">MKKILSGIVLILVLGVIFITQLQDGSSTNTSTTASNQTAQVDSNDSQTPNQSSSKSTNNTSQTQNNQSSNTNKSNTSNTCKVINTFDGVANYLKEYKKLPCNYITKSKAESLGWESSKGNLDKVAPGKSIGGDYFSNYEKLLPTSKGRKWHEADINYTSGFRGANRILYSTDGLIYKTTDHYDSFQQIK</sequence>
<evidence type="ECO:0000256" key="2">
    <source>
        <dbReference type="ARBA" id="ARBA00009006"/>
    </source>
</evidence>
<keyword evidence="10" id="KW-1185">Reference proteome</keyword>
<dbReference type="PRINTS" id="PR00117">
    <property type="entry name" value="BARNASE"/>
</dbReference>
<evidence type="ECO:0000256" key="3">
    <source>
        <dbReference type="ARBA" id="ARBA00022214"/>
    </source>
</evidence>
<keyword evidence="5" id="KW-0540">Nuclease</keyword>
<dbReference type="EMBL" id="CP117416">
    <property type="protein sequence ID" value="WCT57443.1"/>
    <property type="molecule type" value="Genomic_DNA"/>
</dbReference>
<organism evidence="9 10">
    <name type="scientific">Paenibacillus kyungheensis</name>
    <dbReference type="NCBI Taxonomy" id="1452732"/>
    <lineage>
        <taxon>Bacteria</taxon>
        <taxon>Bacillati</taxon>
        <taxon>Bacillota</taxon>
        <taxon>Bacilli</taxon>
        <taxon>Bacillales</taxon>
        <taxon>Paenibacillaceae</taxon>
        <taxon>Paenibacillus</taxon>
    </lineage>
</organism>
<dbReference type="AlphaFoldDB" id="A0AAX3M686"/>
<keyword evidence="6" id="KW-0378">Hydrolase</keyword>
<protein>
    <recommendedName>
        <fullName evidence="3">Ribonuclease</fullName>
    </recommendedName>
</protein>
<comment type="similarity">
    <text evidence="2">Belongs to the ribonuclease N1/T1 family.</text>
</comment>
<gene>
    <name evidence="9" type="ORF">PQ456_08035</name>
</gene>
<accession>A0AAX3M686</accession>
<dbReference type="Gene3D" id="3.10.450.30">
    <property type="entry name" value="Microbial ribonucleases"/>
    <property type="match status" value="1"/>
</dbReference>
<name>A0AAX3M686_9BACL</name>
<feature type="active site" description="Proton donor" evidence="7">
    <location>
        <position position="181"/>
    </location>
</feature>
<dbReference type="InterPro" id="IPR000026">
    <property type="entry name" value="N1-like"/>
</dbReference>
<dbReference type="PIRSF" id="PIRSF001013">
    <property type="entry name" value="Barnase"/>
    <property type="match status" value="1"/>
</dbReference>
<evidence type="ECO:0000313" key="9">
    <source>
        <dbReference type="EMBL" id="WCT57443.1"/>
    </source>
</evidence>
<evidence type="ECO:0000256" key="1">
    <source>
        <dbReference type="ARBA" id="ARBA00004613"/>
    </source>
</evidence>
<proteinExistence type="inferred from homology"/>
<keyword evidence="4" id="KW-0964">Secreted</keyword>
<dbReference type="InterPro" id="IPR001887">
    <property type="entry name" value="Barnase"/>
</dbReference>
<evidence type="ECO:0000256" key="4">
    <source>
        <dbReference type="ARBA" id="ARBA00022525"/>
    </source>
</evidence>
<dbReference type="RefSeq" id="WP_273615650.1">
    <property type="nucleotide sequence ID" value="NZ_CP117416.1"/>
</dbReference>
<dbReference type="GO" id="GO:0004521">
    <property type="term" value="F:RNA endonuclease activity"/>
    <property type="evidence" value="ECO:0007669"/>
    <property type="project" value="InterPro"/>
</dbReference>
<comment type="subcellular location">
    <subcellularLocation>
        <location evidence="1">Secreted</location>
    </subcellularLocation>
</comment>
<dbReference type="GO" id="GO:0005576">
    <property type="term" value="C:extracellular region"/>
    <property type="evidence" value="ECO:0007669"/>
    <property type="project" value="UniProtKB-SubCell"/>
</dbReference>
<feature type="active site" description="Proton acceptor" evidence="7">
    <location>
        <position position="152"/>
    </location>
</feature>
<evidence type="ECO:0000256" key="6">
    <source>
        <dbReference type="ARBA" id="ARBA00022801"/>
    </source>
</evidence>
<dbReference type="InterPro" id="IPR016191">
    <property type="entry name" value="Ribonuclease/ribotoxin"/>
</dbReference>
<reference evidence="9 10" key="1">
    <citation type="submission" date="2023-02" db="EMBL/GenBank/DDBJ databases">
        <title>Genome sequence of Paenibacillus kyungheensis KACC 18744.</title>
        <authorList>
            <person name="Kim S."/>
            <person name="Heo J."/>
            <person name="Kwon S.-W."/>
        </authorList>
    </citation>
    <scope>NUCLEOTIDE SEQUENCE [LARGE SCALE GENOMIC DNA]</scope>
    <source>
        <strain evidence="9 10">KACC 18744</strain>
    </source>
</reference>
<dbReference type="Proteomes" id="UP001220509">
    <property type="component" value="Chromosome"/>
</dbReference>
<evidence type="ECO:0000256" key="7">
    <source>
        <dbReference type="PIRSR" id="PIRSR001013-1"/>
    </source>
</evidence>
<dbReference type="GO" id="GO:0003723">
    <property type="term" value="F:RNA binding"/>
    <property type="evidence" value="ECO:0007669"/>
    <property type="project" value="InterPro"/>
</dbReference>
<dbReference type="KEGG" id="pka:PQ456_08035"/>
<dbReference type="SUPFAM" id="SSF53933">
    <property type="entry name" value="Microbial ribonucleases"/>
    <property type="match status" value="1"/>
</dbReference>
<evidence type="ECO:0000256" key="8">
    <source>
        <dbReference type="SAM" id="MobiDB-lite"/>
    </source>
</evidence>
<evidence type="ECO:0000313" key="10">
    <source>
        <dbReference type="Proteomes" id="UP001220509"/>
    </source>
</evidence>
<evidence type="ECO:0000256" key="5">
    <source>
        <dbReference type="ARBA" id="ARBA00022722"/>
    </source>
</evidence>